<dbReference type="ExpressionAtlas" id="A0A654FPH4">
    <property type="expression patterns" value="differential"/>
</dbReference>
<dbReference type="EMBL" id="CACRSJ010000109">
    <property type="protein sequence ID" value="VYS62741.1"/>
    <property type="molecule type" value="Genomic_DNA"/>
</dbReference>
<dbReference type="InterPro" id="IPR050232">
    <property type="entry name" value="FBL13/AtMIF1-like"/>
</dbReference>
<dbReference type="SUPFAM" id="SSF81383">
    <property type="entry name" value="F-box domain"/>
    <property type="match status" value="1"/>
</dbReference>
<reference evidence="2 3" key="1">
    <citation type="submission" date="2019-11" db="EMBL/GenBank/DDBJ databases">
        <authorList>
            <person name="Jiao W.-B."/>
            <person name="Schneeberger K."/>
        </authorList>
    </citation>
    <scope>NUCLEOTIDE SEQUENCE [LARGE SCALE GENOMIC DNA]</scope>
    <source>
        <strain evidence="3">cv. An-1</strain>
    </source>
</reference>
<dbReference type="Pfam" id="PF24758">
    <property type="entry name" value="LRR_At5g56370"/>
    <property type="match status" value="1"/>
</dbReference>
<dbReference type="PANTHER" id="PTHR31900">
    <property type="entry name" value="F-BOX/RNI SUPERFAMILY PROTEIN-RELATED"/>
    <property type="match status" value="1"/>
</dbReference>
<gene>
    <name evidence="2" type="ORF">AN1_LOCUS18164</name>
</gene>
<dbReference type="PANTHER" id="PTHR31900:SF28">
    <property type="entry name" value="FBD DOMAIN-CONTAINING PROTEIN"/>
    <property type="match status" value="1"/>
</dbReference>
<dbReference type="Gene3D" id="3.80.10.10">
    <property type="entry name" value="Ribonuclease Inhibitor"/>
    <property type="match status" value="1"/>
</dbReference>
<organism evidence="2 3">
    <name type="scientific">Arabidopsis thaliana</name>
    <name type="common">Mouse-ear cress</name>
    <dbReference type="NCBI Taxonomy" id="3702"/>
    <lineage>
        <taxon>Eukaryota</taxon>
        <taxon>Viridiplantae</taxon>
        <taxon>Streptophyta</taxon>
        <taxon>Embryophyta</taxon>
        <taxon>Tracheophyta</taxon>
        <taxon>Spermatophyta</taxon>
        <taxon>Magnoliopsida</taxon>
        <taxon>eudicotyledons</taxon>
        <taxon>Gunneridae</taxon>
        <taxon>Pentapetalae</taxon>
        <taxon>rosids</taxon>
        <taxon>malvids</taxon>
        <taxon>Brassicales</taxon>
        <taxon>Brassicaceae</taxon>
        <taxon>Camelineae</taxon>
        <taxon>Arabidopsis</taxon>
    </lineage>
</organism>
<dbReference type="InterPro" id="IPR006566">
    <property type="entry name" value="FBD"/>
</dbReference>
<dbReference type="SUPFAM" id="SSF52047">
    <property type="entry name" value="RNI-like"/>
    <property type="match status" value="2"/>
</dbReference>
<dbReference type="InterPro" id="IPR053781">
    <property type="entry name" value="F-box_AtFBL13-like"/>
</dbReference>
<evidence type="ECO:0000313" key="2">
    <source>
        <dbReference type="EMBL" id="VYS62741.1"/>
    </source>
</evidence>
<feature type="domain" description="FBD" evidence="1">
    <location>
        <begin position="142"/>
        <end position="213"/>
    </location>
</feature>
<dbReference type="Pfam" id="PF08387">
    <property type="entry name" value="FBD"/>
    <property type="match status" value="1"/>
</dbReference>
<dbReference type="SMART" id="SM00579">
    <property type="entry name" value="FBD"/>
    <property type="match status" value="1"/>
</dbReference>
<dbReference type="InterPro" id="IPR055411">
    <property type="entry name" value="LRR_FXL15/At3g58940/PEG3-like"/>
</dbReference>
<dbReference type="Pfam" id="PF00646">
    <property type="entry name" value="F-box"/>
    <property type="match status" value="1"/>
</dbReference>
<dbReference type="CDD" id="cd22160">
    <property type="entry name" value="F-box_AtFBL13-like"/>
    <property type="match status" value="1"/>
</dbReference>
<dbReference type="InterPro" id="IPR036047">
    <property type="entry name" value="F-box-like_dom_sf"/>
</dbReference>
<accession>A0A654FPH4</accession>
<name>A0A654FPH4_ARATH</name>
<dbReference type="InterPro" id="IPR032675">
    <property type="entry name" value="LRR_dom_sf"/>
</dbReference>
<proteinExistence type="predicted"/>
<dbReference type="InterPro" id="IPR001810">
    <property type="entry name" value="F-box_dom"/>
</dbReference>
<dbReference type="AlphaFoldDB" id="A0A654FPH4"/>
<dbReference type="Proteomes" id="UP000426265">
    <property type="component" value="Unassembled WGS sequence"/>
</dbReference>
<evidence type="ECO:0000313" key="3">
    <source>
        <dbReference type="Proteomes" id="UP000426265"/>
    </source>
</evidence>
<protein>
    <recommendedName>
        <fullName evidence="1">FBD domain-containing protein</fullName>
    </recommendedName>
</protein>
<evidence type="ECO:0000259" key="1">
    <source>
        <dbReference type="SMART" id="SM00579"/>
    </source>
</evidence>
<sequence>MPHTPSLKYFEVTDYKGEYETDGADDSYSFDFKDMPNLEEADISSTYPDIYKFVRSVTSVKRLSLCIRVNAEEALYPDGIVFNQLENLKLCPCDSNWSKLFVRLLKDSPNLRELEVSLNEGHTKCCVDPQVSLENQLNFVPECLLSSLQTFKWTGIHGSLKVMDLAKYILRNARCLKTATILFQPALETERETMIQELLLSFRDMDKISRLPDDLLVKVLLFLPTKIAVSTSILSKRWEFLWMWLPKLEYHNTNYSASEEQRLRSFINLNLQLHRAPIIESLRLKFSLGRSIKPQNIKQWIIIAVFRCVRELSINLFPLYCIENPAKLPSSLYISKSLVILKLKDQILVDVPRMAYLPSLKYLLLKRVTYKDSNSLHQLLSSCPILENLVVERDEYNHDETLSITVSSLQRLTLKISRGGSFDELVINTPSLKYFKLTDYLGECETELDDDSYSYVFKDMPKLEEAHIDSTYPDIGKFVRSITSVKRLSLCVKVNAEEALYREGICFKQLEHLKLCPCDSNWSKLLARLLKDSPNLRELEIKLNKDHKASFDDPACLENQLNYVVQSSIPSLERFTWTWIYDRKTR</sequence>